<dbReference type="Proteomes" id="UP000653730">
    <property type="component" value="Unassembled WGS sequence"/>
</dbReference>
<organism evidence="1 2">
    <name type="scientific">Sinomicrobium weinanense</name>
    <dbReference type="NCBI Taxonomy" id="2842200"/>
    <lineage>
        <taxon>Bacteria</taxon>
        <taxon>Pseudomonadati</taxon>
        <taxon>Bacteroidota</taxon>
        <taxon>Flavobacteriia</taxon>
        <taxon>Flavobacteriales</taxon>
        <taxon>Flavobacteriaceae</taxon>
        <taxon>Sinomicrobium</taxon>
    </lineage>
</organism>
<name>A0A926JVW3_9FLAO</name>
<accession>A0A926JVW3</accession>
<evidence type="ECO:0000313" key="1">
    <source>
        <dbReference type="EMBL" id="MBC9798555.1"/>
    </source>
</evidence>
<dbReference type="RefSeq" id="WP_187967670.1">
    <property type="nucleotide sequence ID" value="NZ_JACVDC010000132.1"/>
</dbReference>
<proteinExistence type="predicted"/>
<sequence length="69" mass="7349">MKQIVGIMAVAALAVGVFFVDTTKSNYEVNLASLIQDANADCEIWAWPQKCNSFGRCSSFGSGGGCDVR</sequence>
<evidence type="ECO:0000313" key="2">
    <source>
        <dbReference type="Proteomes" id="UP000653730"/>
    </source>
</evidence>
<evidence type="ECO:0008006" key="3">
    <source>
        <dbReference type="Google" id="ProtNLM"/>
    </source>
</evidence>
<reference evidence="1 2" key="1">
    <citation type="submission" date="2020-09" db="EMBL/GenBank/DDBJ databases">
        <title>Sinomicrobium weinanense sp. nov., a halophilic bacteria isolated from saline-alkali soil.</title>
        <authorList>
            <person name="Wu P."/>
            <person name="Ren H."/>
            <person name="Mei Y."/>
            <person name="Liang Y."/>
            <person name="Chen Z."/>
        </authorList>
    </citation>
    <scope>NUCLEOTIDE SEQUENCE [LARGE SCALE GENOMIC DNA]</scope>
    <source>
        <strain evidence="1 2">FJxs</strain>
    </source>
</reference>
<keyword evidence="2" id="KW-1185">Reference proteome</keyword>
<gene>
    <name evidence="1" type="ORF">IBL28_21495</name>
</gene>
<dbReference type="AlphaFoldDB" id="A0A926JVW3"/>
<protein>
    <recommendedName>
        <fullName evidence="3">NVEALA family protein</fullName>
    </recommendedName>
</protein>
<dbReference type="EMBL" id="JACVDC010000132">
    <property type="protein sequence ID" value="MBC9798555.1"/>
    <property type="molecule type" value="Genomic_DNA"/>
</dbReference>
<comment type="caution">
    <text evidence="1">The sequence shown here is derived from an EMBL/GenBank/DDBJ whole genome shotgun (WGS) entry which is preliminary data.</text>
</comment>